<dbReference type="RefSeq" id="XP_018735630.1">
    <property type="nucleotide sequence ID" value="XM_018878314.1"/>
</dbReference>
<feature type="region of interest" description="Disordered" evidence="5">
    <location>
        <begin position="22"/>
        <end position="324"/>
    </location>
</feature>
<dbReference type="SUPFAM" id="SSF51182">
    <property type="entry name" value="RmlC-like cupins"/>
    <property type="match status" value="1"/>
</dbReference>
<dbReference type="GO" id="GO:0005634">
    <property type="term" value="C:nucleus"/>
    <property type="evidence" value="ECO:0007669"/>
    <property type="project" value="UniProtKB-SubCell"/>
</dbReference>
<comment type="subcellular location">
    <subcellularLocation>
        <location evidence="1">Nucleus</location>
    </subcellularLocation>
</comment>
<dbReference type="GO" id="GO:0019237">
    <property type="term" value="F:centromeric DNA binding"/>
    <property type="evidence" value="ECO:0007669"/>
    <property type="project" value="InterPro"/>
</dbReference>
<feature type="compositionally biased region" description="Acidic residues" evidence="5">
    <location>
        <begin position="92"/>
        <end position="103"/>
    </location>
</feature>
<evidence type="ECO:0000256" key="1">
    <source>
        <dbReference type="ARBA" id="ARBA00004123"/>
    </source>
</evidence>
<dbReference type="PANTHER" id="PTHR16684">
    <property type="entry name" value="CENTROMERE PROTEIN C"/>
    <property type="match status" value="1"/>
</dbReference>
<dbReference type="InterPro" id="IPR028386">
    <property type="entry name" value="CENP-C/Mif2/cnp3"/>
</dbReference>
<keyword evidence="8" id="KW-1185">Reference proteome</keyword>
<feature type="compositionally biased region" description="Acidic residues" evidence="5">
    <location>
        <begin position="275"/>
        <end position="288"/>
    </location>
</feature>
<name>A0A167DPY8_9ASCO</name>
<dbReference type="GO" id="GO:0000776">
    <property type="term" value="C:kinetochore"/>
    <property type="evidence" value="ECO:0007669"/>
    <property type="project" value="InterPro"/>
</dbReference>
<gene>
    <name evidence="7" type="primary">MIF2</name>
    <name evidence="7" type="ORF">AWJ20_1435</name>
</gene>
<evidence type="ECO:0000259" key="6">
    <source>
        <dbReference type="Pfam" id="PF11699"/>
    </source>
</evidence>
<feature type="compositionally biased region" description="Basic and acidic residues" evidence="5">
    <location>
        <begin position="184"/>
        <end position="202"/>
    </location>
</feature>
<accession>A0A167DPY8</accession>
<dbReference type="InterPro" id="IPR011051">
    <property type="entry name" value="RmlC_Cupin_sf"/>
</dbReference>
<keyword evidence="4" id="KW-0539">Nucleus</keyword>
<feature type="compositionally biased region" description="Polar residues" evidence="5">
    <location>
        <begin position="50"/>
        <end position="86"/>
    </location>
</feature>
<feature type="compositionally biased region" description="Acidic residues" evidence="5">
    <location>
        <begin position="159"/>
        <end position="170"/>
    </location>
</feature>
<dbReference type="GeneID" id="30033237"/>
<reference evidence="7 8" key="1">
    <citation type="submission" date="2016-02" db="EMBL/GenBank/DDBJ databases">
        <title>Complete genome sequence and transcriptome regulation of the pentose utilising yeast Sugiyamaella lignohabitans.</title>
        <authorList>
            <person name="Bellasio M."/>
            <person name="Peymann A."/>
            <person name="Valli M."/>
            <person name="Sipitzky M."/>
            <person name="Graf A."/>
            <person name="Sauer M."/>
            <person name="Marx H."/>
            <person name="Mattanovich D."/>
        </authorList>
    </citation>
    <scope>NUCLEOTIDE SEQUENCE [LARGE SCALE GENOMIC DNA]</scope>
    <source>
        <strain evidence="7 8">CBS 10342</strain>
    </source>
</reference>
<dbReference type="GO" id="GO:0051382">
    <property type="term" value="P:kinetochore assembly"/>
    <property type="evidence" value="ECO:0007669"/>
    <property type="project" value="InterPro"/>
</dbReference>
<organism evidence="7 8">
    <name type="scientific">Sugiyamaella lignohabitans</name>
    <dbReference type="NCBI Taxonomy" id="796027"/>
    <lineage>
        <taxon>Eukaryota</taxon>
        <taxon>Fungi</taxon>
        <taxon>Dikarya</taxon>
        <taxon>Ascomycota</taxon>
        <taxon>Saccharomycotina</taxon>
        <taxon>Dipodascomycetes</taxon>
        <taxon>Dipodascales</taxon>
        <taxon>Trichomonascaceae</taxon>
        <taxon>Sugiyamaella</taxon>
    </lineage>
</organism>
<dbReference type="Gene3D" id="2.60.120.10">
    <property type="entry name" value="Jelly Rolls"/>
    <property type="match status" value="1"/>
</dbReference>
<sequence>MATDNGDNVPLKQLKRKSGVLGSLSSFVKNKRTSQKVNESQHESIRDITIPTQKDSSQISRQRPSELPRSTISNRIIPSQASQSVSMVLADESSEEIEDENDDKDEHFGLSSPEQERTVLSPRFGVNQPDFGSLDKVDEESDPIENSKDLYQFGNSREDVEEAEQEDDLESPTMPSKLNMNSARDPEPATFHDVHSSPHLEEAPFVDDYDDMSDQEQDGTKESETGRATEVFEEERSEEEHEEYDEHDEQSEVTITESSIKTKPVRPSQAYSFIDTDEEDDDEPDPEVEYSQYVPSQIYDDDDEDDDEETTFANDPVTPARETGLRRSARMKLAPLKFWKNERILFNYDREADAPKIKEVYYAPTPEVKKRKVRRKKKVEPAKPEVLENVTEHEQHPQPNPIEELGEAIEGQPFSVEIEVTDYVENVKSSRIVAWSEKGPSFTQLPQASYSFATLFDRDSAFAAGGFMSIAVDGMKPMKASKYNLYMFYVVSGAVEVTIAESVLRLGKGSAFEIPRGTRYSISNISKTEVKLFFFQGTDTLENHTRGTA</sequence>
<keyword evidence="3" id="KW-0238">DNA-binding</keyword>
<dbReference type="KEGG" id="slb:AWJ20_1435"/>
<feature type="region of interest" description="Disordered" evidence="5">
    <location>
        <begin position="374"/>
        <end position="399"/>
    </location>
</feature>
<evidence type="ECO:0000256" key="5">
    <source>
        <dbReference type="SAM" id="MobiDB-lite"/>
    </source>
</evidence>
<dbReference type="InterPro" id="IPR025974">
    <property type="entry name" value="Mif2/CENP-C_cupin"/>
</dbReference>
<feature type="compositionally biased region" description="Acidic residues" evidence="5">
    <location>
        <begin position="231"/>
        <end position="251"/>
    </location>
</feature>
<dbReference type="PANTHER" id="PTHR16684:SF11">
    <property type="entry name" value="CENTROMERE PROTEIN C"/>
    <property type="match status" value="1"/>
</dbReference>
<evidence type="ECO:0000313" key="8">
    <source>
        <dbReference type="Proteomes" id="UP000189580"/>
    </source>
</evidence>
<feature type="compositionally biased region" description="Basic and acidic residues" evidence="5">
    <location>
        <begin position="218"/>
        <end position="227"/>
    </location>
</feature>
<proteinExistence type="inferred from homology"/>
<feature type="compositionally biased region" description="Acidic residues" evidence="5">
    <location>
        <begin position="299"/>
        <end position="310"/>
    </location>
</feature>
<feature type="compositionally biased region" description="Basic and acidic residues" evidence="5">
    <location>
        <begin position="379"/>
        <end position="396"/>
    </location>
</feature>
<dbReference type="AlphaFoldDB" id="A0A167DPY8"/>
<dbReference type="GO" id="GO:0051455">
    <property type="term" value="P:spindle attachment to meiosis I kinetochore"/>
    <property type="evidence" value="ECO:0007669"/>
    <property type="project" value="TreeGrafter"/>
</dbReference>
<feature type="compositionally biased region" description="Polar residues" evidence="5">
    <location>
        <begin position="173"/>
        <end position="182"/>
    </location>
</feature>
<comment type="similarity">
    <text evidence="2">Belongs to the CENP-C/MIF2 family.</text>
</comment>
<feature type="domain" description="Mif2/CENP-C cupin" evidence="6">
    <location>
        <begin position="451"/>
        <end position="536"/>
    </location>
</feature>
<dbReference type="EMBL" id="CP014501">
    <property type="protein sequence ID" value="ANB13153.1"/>
    <property type="molecule type" value="Genomic_DNA"/>
</dbReference>
<dbReference type="OrthoDB" id="1939643at2759"/>
<feature type="compositionally biased region" description="Acidic residues" evidence="5">
    <location>
        <begin position="204"/>
        <end position="217"/>
    </location>
</feature>
<evidence type="ECO:0000313" key="7">
    <source>
        <dbReference type="EMBL" id="ANB13153.1"/>
    </source>
</evidence>
<protein>
    <submittedName>
        <fullName evidence="7">Mif2p</fullName>
    </submittedName>
</protein>
<dbReference type="GO" id="GO:0051315">
    <property type="term" value="P:attachment of mitotic spindle microtubules to kinetochore"/>
    <property type="evidence" value="ECO:0007669"/>
    <property type="project" value="TreeGrafter"/>
</dbReference>
<evidence type="ECO:0000256" key="2">
    <source>
        <dbReference type="ARBA" id="ARBA00010291"/>
    </source>
</evidence>
<dbReference type="Proteomes" id="UP000189580">
    <property type="component" value="Chromosome a"/>
</dbReference>
<dbReference type="InterPro" id="IPR014710">
    <property type="entry name" value="RmlC-like_jellyroll"/>
</dbReference>
<evidence type="ECO:0000256" key="3">
    <source>
        <dbReference type="ARBA" id="ARBA00023125"/>
    </source>
</evidence>
<dbReference type="Pfam" id="PF11699">
    <property type="entry name" value="CENP-C_C"/>
    <property type="match status" value="1"/>
</dbReference>
<evidence type="ECO:0000256" key="4">
    <source>
        <dbReference type="ARBA" id="ARBA00023242"/>
    </source>
</evidence>